<evidence type="ECO:0008006" key="4">
    <source>
        <dbReference type="Google" id="ProtNLM"/>
    </source>
</evidence>
<proteinExistence type="predicted"/>
<protein>
    <recommendedName>
        <fullName evidence="4">Gag protein</fullName>
    </recommendedName>
</protein>
<name>A0ABQ0G251_9PEZI</name>
<evidence type="ECO:0000313" key="3">
    <source>
        <dbReference type="Proteomes" id="UP001628179"/>
    </source>
</evidence>
<dbReference type="GeneID" id="98172793"/>
<organism evidence="2 3">
    <name type="scientific">Madurella fahalii</name>
    <dbReference type="NCBI Taxonomy" id="1157608"/>
    <lineage>
        <taxon>Eukaryota</taxon>
        <taxon>Fungi</taxon>
        <taxon>Dikarya</taxon>
        <taxon>Ascomycota</taxon>
        <taxon>Pezizomycotina</taxon>
        <taxon>Sordariomycetes</taxon>
        <taxon>Sordariomycetidae</taxon>
        <taxon>Sordariales</taxon>
        <taxon>Sordariales incertae sedis</taxon>
        <taxon>Madurella</taxon>
    </lineage>
</organism>
<sequence>MTTTKTDDTTARLASPDDWRAWNHEFQSRAVAADLWDKINPDADIREPFLSLPQPPDLAKFEKRELPVNNTVSSHLRQVSYDPTASLVTWYTNLRDQVGITEAREKMIARDIYLEAIKPLTRPPKDISSKTVAEAKGSSSWFPDFERAVKGAGNADWCRIYRMLHSKEIESDTLEYRKLSNDFQDEIRNAQRSESKSRVTRGTFAATFADQGDTDNRTTKRSRSRSNDTRARKRGYTGGELSGCRAYERPHRLDQCFYVTDQLLPR</sequence>
<reference evidence="2 3" key="1">
    <citation type="submission" date="2024-09" db="EMBL/GenBank/DDBJ databases">
        <title>Itraconazole resistance in Madurella fahalii resulting from another homologue of gene encoding cytochrome P450 14-alpha sterol demethylase (CYP51).</title>
        <authorList>
            <person name="Yoshioka I."/>
            <person name="Fahal A.H."/>
            <person name="Kaneko S."/>
            <person name="Yaguchi T."/>
        </authorList>
    </citation>
    <scope>NUCLEOTIDE SEQUENCE [LARGE SCALE GENOMIC DNA]</scope>
    <source>
        <strain evidence="2 3">IFM 68171</strain>
    </source>
</reference>
<dbReference type="EMBL" id="BAAFSV010000001">
    <property type="protein sequence ID" value="GAB1311838.1"/>
    <property type="molecule type" value="Genomic_DNA"/>
</dbReference>
<evidence type="ECO:0000256" key="1">
    <source>
        <dbReference type="SAM" id="MobiDB-lite"/>
    </source>
</evidence>
<comment type="caution">
    <text evidence="2">The sequence shown here is derived from an EMBL/GenBank/DDBJ whole genome shotgun (WGS) entry which is preliminary data.</text>
</comment>
<evidence type="ECO:0000313" key="2">
    <source>
        <dbReference type="EMBL" id="GAB1311838.1"/>
    </source>
</evidence>
<keyword evidence="3" id="KW-1185">Reference proteome</keyword>
<accession>A0ABQ0G251</accession>
<dbReference type="RefSeq" id="XP_070913571.1">
    <property type="nucleotide sequence ID" value="XM_071057470.1"/>
</dbReference>
<dbReference type="Proteomes" id="UP001628179">
    <property type="component" value="Unassembled WGS sequence"/>
</dbReference>
<feature type="region of interest" description="Disordered" evidence="1">
    <location>
        <begin position="209"/>
        <end position="241"/>
    </location>
</feature>
<gene>
    <name evidence="2" type="ORF">MFIFM68171_02048</name>
</gene>